<evidence type="ECO:0000313" key="8">
    <source>
        <dbReference type="Proteomes" id="UP001529510"/>
    </source>
</evidence>
<dbReference type="PANTHER" id="PTHR11453">
    <property type="entry name" value="ANION EXCHANGE PROTEIN"/>
    <property type="match status" value="1"/>
</dbReference>
<name>A0ABD0N2J9_CIRMR</name>
<sequence length="144" mass="16335">FCKSNDMEYLTGRVWIGFWLIIIVVAMVAFEGSFLVRFVSRFTQEIFSILISLIFIYETFSKLAKEHPLRRCSATIVDVNNSTYNSSMEDVTLNPLASNSSTPETVKVVGEPNTALLSLVLMSGTFFIAYYLRKFKNSAFFPGR</sequence>
<dbReference type="PANTHER" id="PTHR11453:SF14">
    <property type="entry name" value="ANION EXCHANGE PROTEIN 2"/>
    <property type="match status" value="1"/>
</dbReference>
<protein>
    <recommendedName>
        <fullName evidence="6">Bicarbonate transporter-like transmembrane domain-containing protein</fullName>
    </recommendedName>
</protein>
<accession>A0ABD0N2J9</accession>
<dbReference type="EMBL" id="JAMKFB020000024">
    <property type="protein sequence ID" value="KAL0156394.1"/>
    <property type="molecule type" value="Genomic_DNA"/>
</dbReference>
<evidence type="ECO:0000256" key="4">
    <source>
        <dbReference type="ARBA" id="ARBA00023136"/>
    </source>
</evidence>
<dbReference type="Pfam" id="PF00955">
    <property type="entry name" value="HCO3_cotransp"/>
    <property type="match status" value="1"/>
</dbReference>
<feature type="non-terminal residue" evidence="7">
    <location>
        <position position="1"/>
    </location>
</feature>
<evidence type="ECO:0000256" key="5">
    <source>
        <dbReference type="SAM" id="Phobius"/>
    </source>
</evidence>
<gene>
    <name evidence="7" type="ORF">M9458_047640</name>
</gene>
<evidence type="ECO:0000256" key="1">
    <source>
        <dbReference type="ARBA" id="ARBA00004141"/>
    </source>
</evidence>
<dbReference type="GO" id="GO:0016020">
    <property type="term" value="C:membrane"/>
    <property type="evidence" value="ECO:0007669"/>
    <property type="project" value="UniProtKB-SubCell"/>
</dbReference>
<feature type="transmembrane region" description="Helical" evidence="5">
    <location>
        <begin position="115"/>
        <end position="132"/>
    </location>
</feature>
<dbReference type="PROSITE" id="PS00220">
    <property type="entry name" value="ANION_EXCHANGER_2"/>
    <property type="match status" value="1"/>
</dbReference>
<keyword evidence="8" id="KW-1185">Reference proteome</keyword>
<keyword evidence="2 5" id="KW-0812">Transmembrane</keyword>
<comment type="caution">
    <text evidence="7">The sequence shown here is derived from an EMBL/GenBank/DDBJ whole genome shotgun (WGS) entry which is preliminary data.</text>
</comment>
<proteinExistence type="predicted"/>
<dbReference type="InterPro" id="IPR018241">
    <property type="entry name" value="Anion_exchange_CS"/>
</dbReference>
<feature type="non-terminal residue" evidence="7">
    <location>
        <position position="144"/>
    </location>
</feature>
<feature type="domain" description="Bicarbonate transporter-like transmembrane" evidence="6">
    <location>
        <begin position="1"/>
        <end position="143"/>
    </location>
</feature>
<evidence type="ECO:0000259" key="6">
    <source>
        <dbReference type="Pfam" id="PF00955"/>
    </source>
</evidence>
<dbReference type="Proteomes" id="UP001529510">
    <property type="component" value="Unassembled WGS sequence"/>
</dbReference>
<evidence type="ECO:0000313" key="7">
    <source>
        <dbReference type="EMBL" id="KAL0156394.1"/>
    </source>
</evidence>
<dbReference type="InterPro" id="IPR011531">
    <property type="entry name" value="HCO3_transpt-like_TM_dom"/>
</dbReference>
<dbReference type="AlphaFoldDB" id="A0ABD0N2J9"/>
<dbReference type="PRINTS" id="PR01231">
    <property type="entry name" value="HCO3TRNSPORT"/>
</dbReference>
<comment type="subcellular location">
    <subcellularLocation>
        <location evidence="1">Membrane</location>
        <topology evidence="1">Multi-pass membrane protein</topology>
    </subcellularLocation>
</comment>
<dbReference type="InterPro" id="IPR003020">
    <property type="entry name" value="HCO3_transpt_euk"/>
</dbReference>
<evidence type="ECO:0000256" key="3">
    <source>
        <dbReference type="ARBA" id="ARBA00022989"/>
    </source>
</evidence>
<organism evidence="7 8">
    <name type="scientific">Cirrhinus mrigala</name>
    <name type="common">Mrigala</name>
    <dbReference type="NCBI Taxonomy" id="683832"/>
    <lineage>
        <taxon>Eukaryota</taxon>
        <taxon>Metazoa</taxon>
        <taxon>Chordata</taxon>
        <taxon>Craniata</taxon>
        <taxon>Vertebrata</taxon>
        <taxon>Euteleostomi</taxon>
        <taxon>Actinopterygii</taxon>
        <taxon>Neopterygii</taxon>
        <taxon>Teleostei</taxon>
        <taxon>Ostariophysi</taxon>
        <taxon>Cypriniformes</taxon>
        <taxon>Cyprinidae</taxon>
        <taxon>Labeoninae</taxon>
        <taxon>Labeonini</taxon>
        <taxon>Cirrhinus</taxon>
    </lineage>
</organism>
<keyword evidence="3 5" id="KW-1133">Transmembrane helix</keyword>
<evidence type="ECO:0000256" key="2">
    <source>
        <dbReference type="ARBA" id="ARBA00022692"/>
    </source>
</evidence>
<reference evidence="7 8" key="1">
    <citation type="submission" date="2024-05" db="EMBL/GenBank/DDBJ databases">
        <title>Genome sequencing and assembly of Indian major carp, Cirrhinus mrigala (Hamilton, 1822).</title>
        <authorList>
            <person name="Mohindra V."/>
            <person name="Chowdhury L.M."/>
            <person name="Lal K."/>
            <person name="Jena J.K."/>
        </authorList>
    </citation>
    <scope>NUCLEOTIDE SEQUENCE [LARGE SCALE GENOMIC DNA]</scope>
    <source>
        <strain evidence="7">CM1030</strain>
        <tissue evidence="7">Blood</tissue>
    </source>
</reference>
<feature type="transmembrane region" description="Helical" evidence="5">
    <location>
        <begin position="12"/>
        <end position="30"/>
    </location>
</feature>
<keyword evidence="4 5" id="KW-0472">Membrane</keyword>